<reference evidence="6 7" key="1">
    <citation type="submission" date="2016-02" db="EMBL/GenBank/DDBJ databases">
        <title>Paenibacillus sp. LPB0068, isolated from Crassostrea gigas.</title>
        <authorList>
            <person name="Shin S.-K."/>
            <person name="Yi H."/>
        </authorList>
    </citation>
    <scope>NUCLEOTIDE SEQUENCE [LARGE SCALE GENOMIC DNA]</scope>
    <source>
        <strain evidence="6 7">LPB0068</strain>
    </source>
</reference>
<evidence type="ECO:0000259" key="5">
    <source>
        <dbReference type="PROSITE" id="PS01124"/>
    </source>
</evidence>
<keyword evidence="4" id="KW-0472">Membrane</keyword>
<dbReference type="GO" id="GO:0003700">
    <property type="term" value="F:DNA-binding transcription factor activity"/>
    <property type="evidence" value="ECO:0007669"/>
    <property type="project" value="InterPro"/>
</dbReference>
<dbReference type="PANTHER" id="PTHR43280">
    <property type="entry name" value="ARAC-FAMILY TRANSCRIPTIONAL REGULATOR"/>
    <property type="match status" value="1"/>
</dbReference>
<feature type="transmembrane region" description="Helical" evidence="4">
    <location>
        <begin position="315"/>
        <end position="334"/>
    </location>
</feature>
<dbReference type="InterPro" id="IPR018062">
    <property type="entry name" value="HTH_AraC-typ_CS"/>
</dbReference>
<dbReference type="Pfam" id="PF12833">
    <property type="entry name" value="HTH_18"/>
    <property type="match status" value="1"/>
</dbReference>
<gene>
    <name evidence="6" type="ORF">PNBC_13165</name>
</gene>
<dbReference type="RefSeq" id="WP_068658893.1">
    <property type="nucleotide sequence ID" value="NZ_CP017770.1"/>
</dbReference>
<dbReference type="InterPro" id="IPR018060">
    <property type="entry name" value="HTH_AraC"/>
</dbReference>
<dbReference type="STRING" id="1763538.LPB68_05805"/>
<evidence type="ECO:0000256" key="3">
    <source>
        <dbReference type="ARBA" id="ARBA00023163"/>
    </source>
</evidence>
<dbReference type="GO" id="GO:0043565">
    <property type="term" value="F:sequence-specific DNA binding"/>
    <property type="evidence" value="ECO:0007669"/>
    <property type="project" value="InterPro"/>
</dbReference>
<evidence type="ECO:0000256" key="2">
    <source>
        <dbReference type="ARBA" id="ARBA00023125"/>
    </source>
</evidence>
<dbReference type="AlphaFoldDB" id="A0A167D649"/>
<dbReference type="KEGG" id="pcx:LPB68_05805"/>
<keyword evidence="4" id="KW-0812">Transmembrane</keyword>
<dbReference type="PROSITE" id="PS00041">
    <property type="entry name" value="HTH_ARAC_FAMILY_1"/>
    <property type="match status" value="1"/>
</dbReference>
<keyword evidence="3" id="KW-0804">Transcription</keyword>
<dbReference type="InterPro" id="IPR009057">
    <property type="entry name" value="Homeodomain-like_sf"/>
</dbReference>
<protein>
    <recommendedName>
        <fullName evidence="5">HTH araC/xylS-type domain-containing protein</fullName>
    </recommendedName>
</protein>
<feature type="transmembrane region" description="Helical" evidence="4">
    <location>
        <begin position="23"/>
        <end position="49"/>
    </location>
</feature>
<accession>A0A167D649</accession>
<sequence length="858" mass="97674">MTDIRSWHNFRLLSRSREGKGRFYRYSLILALCMSSIPTAVIGFSSYVLGTEHIEREVMSSHRTLVERSAKSMDELFVQVEQSAARWSVDPRLDGDLRRADLRMEYQRTQELYRFLGLMKASYPELKDAKLLIARNEPLLLSDTDGIRKISFTEDSKRFQNIIDAPSALYWLDDFRWTASENGEVVLVRKLPSYGDPYGALLLNLNRDQIEERMRRASFDDKGASFLYASSGSPLIRMSDVPSDDPMRTPTFESTLREELRTQVSDTPDSYLFKWHGKTYSVSHSQLQRPGVEWTYVIVSPLEALTRPVVLLSRSLLGVSLAGMLLALLVAWLASHRLHRPIGRLVEILGSQFLPADRAAGTAEKSEKEKALSGLLRKTRISQRSKNGPGGTGIENAMHPYDELDYIETSWRGLADAKKEAEARLEHTYPELRSAFLIQLMQGHYQTLSERELLSRMERFGWSIHPDERLSVFLMQIGVLSTPESKFHEKDELLMTFAAANVAREFVEQRMKRAIVVNFQDSTAVVLIPYSIDESCVTAETDREYMHGLQSSAGKIQGDAANEESDGQPLIALWKTLAGELAGTVRSVLRLQTLVCIGSASEILEVPELLHSLRGALRHIPHDEDCRVLHLDEGMPDLVDEQSTYPLELERELLRCVKLGQIEEAAELTDEFIDELARRTASNPEMRNLTLRLLGSLLHTMMENGAQSENVDRMGLYERLATIRQPKAMAAFVRTQVLEPYCRGIDGSERLYTDRLAERVKEELERDYTADFSLESCAERFGVSSYTLSRSFKQAHGKNFVDYVMELRLERGCELLCTTDLKVNEIAESVGYHPSYFIRLFRKQKGMTPGQYRMKKNG</sequence>
<dbReference type="PROSITE" id="PS01124">
    <property type="entry name" value="HTH_ARAC_FAMILY_2"/>
    <property type="match status" value="1"/>
</dbReference>
<keyword evidence="4" id="KW-1133">Transmembrane helix</keyword>
<proteinExistence type="predicted"/>
<dbReference type="Proteomes" id="UP000077134">
    <property type="component" value="Unassembled WGS sequence"/>
</dbReference>
<dbReference type="OrthoDB" id="1975037at2"/>
<dbReference type="SMART" id="SM00342">
    <property type="entry name" value="HTH_ARAC"/>
    <property type="match status" value="1"/>
</dbReference>
<feature type="domain" description="HTH araC/xylS-type" evidence="5">
    <location>
        <begin position="754"/>
        <end position="855"/>
    </location>
</feature>
<comment type="caution">
    <text evidence="6">The sequence shown here is derived from an EMBL/GenBank/DDBJ whole genome shotgun (WGS) entry which is preliminary data.</text>
</comment>
<evidence type="ECO:0000313" key="7">
    <source>
        <dbReference type="Proteomes" id="UP000077134"/>
    </source>
</evidence>
<name>A0A167D649_9BACL</name>
<evidence type="ECO:0000256" key="4">
    <source>
        <dbReference type="SAM" id="Phobius"/>
    </source>
</evidence>
<dbReference type="SUPFAM" id="SSF46689">
    <property type="entry name" value="Homeodomain-like"/>
    <property type="match status" value="2"/>
</dbReference>
<organism evidence="6 7">
    <name type="scientific">Paenibacillus crassostreae</name>
    <dbReference type="NCBI Taxonomy" id="1763538"/>
    <lineage>
        <taxon>Bacteria</taxon>
        <taxon>Bacillati</taxon>
        <taxon>Bacillota</taxon>
        <taxon>Bacilli</taxon>
        <taxon>Bacillales</taxon>
        <taxon>Paenibacillaceae</taxon>
        <taxon>Paenibacillus</taxon>
    </lineage>
</organism>
<evidence type="ECO:0000256" key="1">
    <source>
        <dbReference type="ARBA" id="ARBA00023015"/>
    </source>
</evidence>
<keyword evidence="2" id="KW-0238">DNA-binding</keyword>
<keyword evidence="1" id="KW-0805">Transcription regulation</keyword>
<dbReference type="EMBL" id="LSFN01000017">
    <property type="protein sequence ID" value="OAB73988.1"/>
    <property type="molecule type" value="Genomic_DNA"/>
</dbReference>
<dbReference type="PANTHER" id="PTHR43280:SF28">
    <property type="entry name" value="HTH-TYPE TRANSCRIPTIONAL ACTIVATOR RHAS"/>
    <property type="match status" value="1"/>
</dbReference>
<dbReference type="Gene3D" id="1.10.10.60">
    <property type="entry name" value="Homeodomain-like"/>
    <property type="match status" value="2"/>
</dbReference>
<keyword evidence="7" id="KW-1185">Reference proteome</keyword>
<evidence type="ECO:0000313" key="6">
    <source>
        <dbReference type="EMBL" id="OAB73988.1"/>
    </source>
</evidence>